<dbReference type="AlphaFoldDB" id="A0A1G7Q5L1"/>
<evidence type="ECO:0000313" key="2">
    <source>
        <dbReference type="Proteomes" id="UP000199355"/>
    </source>
</evidence>
<evidence type="ECO:0000313" key="1">
    <source>
        <dbReference type="EMBL" id="SDF93763.1"/>
    </source>
</evidence>
<dbReference type="RefSeq" id="WP_092154909.1">
    <property type="nucleotide sequence ID" value="NZ_FNBX01000019.1"/>
</dbReference>
<organism evidence="1 2">
    <name type="scientific">Desulfovibrio legallii</name>
    <dbReference type="NCBI Taxonomy" id="571438"/>
    <lineage>
        <taxon>Bacteria</taxon>
        <taxon>Pseudomonadati</taxon>
        <taxon>Thermodesulfobacteriota</taxon>
        <taxon>Desulfovibrionia</taxon>
        <taxon>Desulfovibrionales</taxon>
        <taxon>Desulfovibrionaceae</taxon>
        <taxon>Desulfovibrio</taxon>
    </lineage>
</organism>
<protein>
    <submittedName>
        <fullName evidence="1">Uncharacterized protein</fullName>
    </submittedName>
</protein>
<reference evidence="2" key="1">
    <citation type="submission" date="2016-10" db="EMBL/GenBank/DDBJ databases">
        <authorList>
            <person name="Varghese N."/>
            <person name="Submissions S."/>
        </authorList>
    </citation>
    <scope>NUCLEOTIDE SEQUENCE [LARGE SCALE GENOMIC DNA]</scope>
    <source>
        <strain evidence="2">KHC7</strain>
    </source>
</reference>
<sequence length="83" mass="8667">MPRSLYLHRFSYAVFAALLAGSALFLLTMLGKAVEPEPAAAGYAPGFAVRADHVRVVQVVPLAGASLRSPSASPDRAAVALPY</sequence>
<dbReference type="Proteomes" id="UP000199355">
    <property type="component" value="Unassembled WGS sequence"/>
</dbReference>
<dbReference type="STRING" id="571438.SAMN05192586_11934"/>
<dbReference type="EMBL" id="FNBX01000019">
    <property type="protein sequence ID" value="SDF93763.1"/>
    <property type="molecule type" value="Genomic_DNA"/>
</dbReference>
<gene>
    <name evidence="1" type="ORF">SAMN05192586_11934</name>
</gene>
<proteinExistence type="predicted"/>
<keyword evidence="2" id="KW-1185">Reference proteome</keyword>
<accession>A0A1G7Q5L1</accession>
<name>A0A1G7Q5L1_9BACT</name>